<keyword evidence="1" id="KW-0812">Transmembrane</keyword>
<dbReference type="InterPro" id="IPR019196">
    <property type="entry name" value="ABC_transp_unknown"/>
</dbReference>
<gene>
    <name evidence="4" type="primary">gldG</name>
    <name evidence="4" type="ORF">NG653_00695</name>
</gene>
<proteinExistence type="predicted"/>
<name>A0ABT1AVJ5_9FLAO</name>
<keyword evidence="1" id="KW-0472">Membrane</keyword>
<evidence type="ECO:0000313" key="4">
    <source>
        <dbReference type="EMBL" id="MCO5723353.1"/>
    </source>
</evidence>
<dbReference type="InterPro" id="IPR019863">
    <property type="entry name" value="Motility-assoc_ABC-rel_GldG"/>
</dbReference>
<dbReference type="InterPro" id="IPR055396">
    <property type="entry name" value="DUF7088"/>
</dbReference>
<evidence type="ECO:0000259" key="2">
    <source>
        <dbReference type="Pfam" id="PF09822"/>
    </source>
</evidence>
<dbReference type="Pfam" id="PF23357">
    <property type="entry name" value="DUF7088"/>
    <property type="match status" value="1"/>
</dbReference>
<keyword evidence="1" id="KW-1133">Transmembrane helix</keyword>
<organism evidence="4 5">
    <name type="scientific">Robiginitalea marina</name>
    <dbReference type="NCBI Taxonomy" id="2954105"/>
    <lineage>
        <taxon>Bacteria</taxon>
        <taxon>Pseudomonadati</taxon>
        <taxon>Bacteroidota</taxon>
        <taxon>Flavobacteriia</taxon>
        <taxon>Flavobacteriales</taxon>
        <taxon>Flavobacteriaceae</taxon>
        <taxon>Robiginitalea</taxon>
    </lineage>
</organism>
<evidence type="ECO:0000313" key="5">
    <source>
        <dbReference type="Proteomes" id="UP001206312"/>
    </source>
</evidence>
<dbReference type="Proteomes" id="UP001206312">
    <property type="component" value="Unassembled WGS sequence"/>
</dbReference>
<feature type="transmembrane region" description="Helical" evidence="1">
    <location>
        <begin position="527"/>
        <end position="549"/>
    </location>
</feature>
<keyword evidence="5" id="KW-1185">Reference proteome</keyword>
<comment type="caution">
    <text evidence="4">The sequence shown here is derived from an EMBL/GenBank/DDBJ whole genome shotgun (WGS) entry which is preliminary data.</text>
</comment>
<feature type="domain" description="DUF7088" evidence="3">
    <location>
        <begin position="35"/>
        <end position="142"/>
    </location>
</feature>
<accession>A0ABT1AVJ5</accession>
<dbReference type="NCBIfam" id="TIGR03521">
    <property type="entry name" value="GldG"/>
    <property type="match status" value="1"/>
</dbReference>
<evidence type="ECO:0000256" key="1">
    <source>
        <dbReference type="SAM" id="Phobius"/>
    </source>
</evidence>
<feature type="domain" description="ABC-type uncharacterised transport system" evidence="2">
    <location>
        <begin position="188"/>
        <end position="492"/>
    </location>
</feature>
<dbReference type="EMBL" id="JAMXIB010000001">
    <property type="protein sequence ID" value="MCO5723353.1"/>
    <property type="molecule type" value="Genomic_DNA"/>
</dbReference>
<protein>
    <submittedName>
        <fullName evidence="4">Gliding motility-associated ABC transporter substrate-binding protein GldG</fullName>
    </submittedName>
</protein>
<dbReference type="Pfam" id="PF09822">
    <property type="entry name" value="ABC_transp_aux"/>
    <property type="match status" value="1"/>
</dbReference>
<dbReference type="RefSeq" id="WP_252739731.1">
    <property type="nucleotide sequence ID" value="NZ_JAMXIB010000001.1"/>
</dbReference>
<sequence>MNRKSPALKGLLALVALVAVNAVSELAYTRWDLTEDHRFTLAPQSIRAAEALEGPVGVQILLDGELPPEFARLQQETRLLLEQFAQYHRALEVSFTDPMASGADDEETLRALQSGGLRPASVTVEENNRVSQEVVFPWALVTFGDKTEKVALLKNQLGASTEERVNASIQNLEYAFADAFTKLGLSEKKTIAVLKGNGQLADIYLADYLTALKGYYNLAPFTLDSVDTAPEKTVETLKRFDAVLMAKPTEAFTEAEKYVLDQYMVSGGKSLWLLDGVAMELDSLLNRDGEAVALPRDLGLGDLLFRYGIRLNPNLVNDLYATQIVLAAGEGNNAQYDPVPWVYHPMVFSREDHPINTNTEALRMQFASSIDTLPNPYRKTVLYASSPLSRVEGTPKIIGLDAISREPDRSTYTPGNYPLAVLVEGRFTSAYKNRVRPLELPGFVEEGPENRMIVIGDGDLVANQLRNGRPLELGYDKWTNNFYGNREFLVNAMNYLLEDTGLINIRNKKVSIPLLDPEKIAAGKTRWQLLNIGIPVGLILLLGVVFNGLRRRRYGK</sequence>
<reference evidence="4 5" key="1">
    <citation type="submission" date="2022-06" db="EMBL/GenBank/DDBJ databases">
        <authorList>
            <person name="Xuan X."/>
        </authorList>
    </citation>
    <scope>NUCLEOTIDE SEQUENCE [LARGE SCALE GENOMIC DNA]</scope>
    <source>
        <strain evidence="4 5">2V75</strain>
    </source>
</reference>
<evidence type="ECO:0000259" key="3">
    <source>
        <dbReference type="Pfam" id="PF23357"/>
    </source>
</evidence>